<dbReference type="AlphaFoldDB" id="A0A168QR93"/>
<sequence length="190" mass="21164">MTSLILPCDSLFIHSVGPYYRDSSTDAHFERRLTDSASSFPRESGLYGYLNVVLLPYTDSVTKLVIGTRTCNMLVTSSLRLDIESVNMGPGTTHFSPTSATRIFLDKESIELAAEILEGVNTSKSQVMPVIYQLEQVRSKFDHMSTYTLCRSSSRLASSLERQPASIWSLCEHEDSTNPKVPGQNRFRGA</sequence>
<protein>
    <submittedName>
        <fullName evidence="1">Uncharacterized protein</fullName>
    </submittedName>
</protein>
<evidence type="ECO:0000313" key="2">
    <source>
        <dbReference type="Proteomes" id="UP000078561"/>
    </source>
</evidence>
<proteinExistence type="predicted"/>
<dbReference type="OrthoDB" id="2283943at2759"/>
<organism evidence="1">
    <name type="scientific">Absidia glauca</name>
    <name type="common">Pin mould</name>
    <dbReference type="NCBI Taxonomy" id="4829"/>
    <lineage>
        <taxon>Eukaryota</taxon>
        <taxon>Fungi</taxon>
        <taxon>Fungi incertae sedis</taxon>
        <taxon>Mucoromycota</taxon>
        <taxon>Mucoromycotina</taxon>
        <taxon>Mucoromycetes</taxon>
        <taxon>Mucorales</taxon>
        <taxon>Cunninghamellaceae</taxon>
        <taxon>Absidia</taxon>
    </lineage>
</organism>
<accession>A0A168QR93</accession>
<evidence type="ECO:0000313" key="1">
    <source>
        <dbReference type="EMBL" id="SAM05377.1"/>
    </source>
</evidence>
<gene>
    <name evidence="1" type="primary">ABSGL_11252.1 scaffold 12295</name>
</gene>
<dbReference type="EMBL" id="LT554468">
    <property type="protein sequence ID" value="SAM05377.1"/>
    <property type="molecule type" value="Genomic_DNA"/>
</dbReference>
<reference evidence="1" key="1">
    <citation type="submission" date="2016-04" db="EMBL/GenBank/DDBJ databases">
        <authorList>
            <person name="Evans L.H."/>
            <person name="Alamgir A."/>
            <person name="Owens N."/>
            <person name="Weber N.D."/>
            <person name="Virtaneva K."/>
            <person name="Barbian K."/>
            <person name="Babar A."/>
            <person name="Rosenke K."/>
        </authorList>
    </citation>
    <scope>NUCLEOTIDE SEQUENCE [LARGE SCALE GENOMIC DNA]</scope>
    <source>
        <strain evidence="1">CBS 101.48</strain>
    </source>
</reference>
<keyword evidence="2" id="KW-1185">Reference proteome</keyword>
<dbReference type="Proteomes" id="UP000078561">
    <property type="component" value="Unassembled WGS sequence"/>
</dbReference>
<dbReference type="STRING" id="4829.A0A168QR93"/>
<name>A0A168QR93_ABSGL</name>
<dbReference type="InParanoid" id="A0A168QR93"/>